<dbReference type="InterPro" id="IPR013949">
    <property type="entry name" value="Utp6"/>
</dbReference>
<evidence type="ECO:0000256" key="5">
    <source>
        <dbReference type="SAM" id="MobiDB-lite"/>
    </source>
</evidence>
<feature type="region of interest" description="Disordered" evidence="5">
    <location>
        <begin position="457"/>
        <end position="482"/>
    </location>
</feature>
<dbReference type="GO" id="GO:0032040">
    <property type="term" value="C:small-subunit processome"/>
    <property type="evidence" value="ECO:0007669"/>
    <property type="project" value="TreeGrafter"/>
</dbReference>
<protein>
    <recommendedName>
        <fullName evidence="6">U3 small nucleolar RNA-associated protein 6 N-terminal domain-containing protein</fullName>
    </recommendedName>
</protein>
<reference evidence="7" key="1">
    <citation type="submission" date="2021-01" db="EMBL/GenBank/DDBJ databases">
        <title>Phytophthora aleatoria, a newly-described species from Pinus radiata is distinct from Phytophthora cactorum isolates based on comparative genomics.</title>
        <authorList>
            <person name="Mcdougal R."/>
            <person name="Panda P."/>
            <person name="Williams N."/>
            <person name="Studholme D.J."/>
        </authorList>
    </citation>
    <scope>NUCLEOTIDE SEQUENCE</scope>
    <source>
        <strain evidence="7">NZFS 3830</strain>
    </source>
</reference>
<dbReference type="Proteomes" id="UP000688947">
    <property type="component" value="Unassembled WGS sequence"/>
</dbReference>
<feature type="domain" description="U3 small nucleolar RNA-associated protein 6 N-terminal" evidence="6">
    <location>
        <begin position="9"/>
        <end position="83"/>
    </location>
</feature>
<gene>
    <name evidence="7" type="ORF">JG687_00007091</name>
</gene>
<evidence type="ECO:0000256" key="3">
    <source>
        <dbReference type="ARBA" id="ARBA00022737"/>
    </source>
</evidence>
<dbReference type="FunFam" id="1.25.40.10:FF:001018">
    <property type="entry name" value="Uncharacterized protein"/>
    <property type="match status" value="1"/>
</dbReference>
<name>A0A8T1UL33_9STRA</name>
<dbReference type="GO" id="GO:0034388">
    <property type="term" value="C:Pwp2p-containing subcomplex of 90S preribosome"/>
    <property type="evidence" value="ECO:0007669"/>
    <property type="project" value="TreeGrafter"/>
</dbReference>
<comment type="caution">
    <text evidence="7">The sequence shown here is derived from an EMBL/GenBank/DDBJ whole genome shotgun (WGS) entry which is preliminary data.</text>
</comment>
<dbReference type="EMBL" id="JAENGZ010000303">
    <property type="protein sequence ID" value="KAG6962553.1"/>
    <property type="molecule type" value="Genomic_DNA"/>
</dbReference>
<evidence type="ECO:0000256" key="2">
    <source>
        <dbReference type="ARBA" id="ARBA00022552"/>
    </source>
</evidence>
<comment type="subcellular location">
    <subcellularLocation>
        <location evidence="1">Nucleus</location>
        <location evidence="1">Nucleolus</location>
    </subcellularLocation>
</comment>
<organism evidence="7 8">
    <name type="scientific">Phytophthora cactorum</name>
    <dbReference type="NCBI Taxonomy" id="29920"/>
    <lineage>
        <taxon>Eukaryota</taxon>
        <taxon>Sar</taxon>
        <taxon>Stramenopiles</taxon>
        <taxon>Oomycota</taxon>
        <taxon>Peronosporomycetes</taxon>
        <taxon>Peronosporales</taxon>
        <taxon>Peronosporaceae</taxon>
        <taxon>Phytophthora</taxon>
    </lineage>
</organism>
<dbReference type="OrthoDB" id="28112at2759"/>
<dbReference type="PANTHER" id="PTHR23271">
    <property type="entry name" value="HEPATOCELLULAR CARCINOMA-ASSOCIATED ANTIGEN 66"/>
    <property type="match status" value="1"/>
</dbReference>
<keyword evidence="3" id="KW-0677">Repeat</keyword>
<evidence type="ECO:0000256" key="4">
    <source>
        <dbReference type="ARBA" id="ARBA00023242"/>
    </source>
</evidence>
<dbReference type="PANTHER" id="PTHR23271:SF1">
    <property type="entry name" value="U3 SMALL NUCLEOLAR RNA-ASSOCIATED PROTEIN 6 HOMOLOG"/>
    <property type="match status" value="1"/>
</dbReference>
<evidence type="ECO:0000313" key="7">
    <source>
        <dbReference type="EMBL" id="KAG6962553.1"/>
    </source>
</evidence>
<evidence type="ECO:0000313" key="8">
    <source>
        <dbReference type="Proteomes" id="UP000688947"/>
    </source>
</evidence>
<evidence type="ECO:0000256" key="1">
    <source>
        <dbReference type="ARBA" id="ARBA00004604"/>
    </source>
</evidence>
<dbReference type="GO" id="GO:0030515">
    <property type="term" value="F:snoRNA binding"/>
    <property type="evidence" value="ECO:0007669"/>
    <property type="project" value="InterPro"/>
</dbReference>
<proteinExistence type="predicted"/>
<dbReference type="Pfam" id="PF08640">
    <property type="entry name" value="U3_assoc_6"/>
    <property type="match status" value="1"/>
</dbReference>
<keyword evidence="4" id="KW-0539">Nucleus</keyword>
<dbReference type="InterPro" id="IPR003107">
    <property type="entry name" value="HAT"/>
</dbReference>
<evidence type="ECO:0000259" key="6">
    <source>
        <dbReference type="Pfam" id="PF08640"/>
    </source>
</evidence>
<dbReference type="SMART" id="SM00386">
    <property type="entry name" value="HAT"/>
    <property type="match status" value="4"/>
</dbReference>
<dbReference type="AlphaFoldDB" id="A0A8T1UL33"/>
<accession>A0A8T1UL33</accession>
<sequence length="583" mass="65974">MADKVQITMEKMVPELEDLQARKIFSADEIRQIVDKRRGFEYSLQRVPLRKIDAMRYIEYELKLDALRAARKERLGLVKVSLGDTAGTKRVHNIFDRVLFKHRGSVELWLQYVAFCKREGSSRVLSAVFSRALQSHPRSAELWIEAASYEFGVNLNVDSARVLMQRAIRLNKHNQKLWLEYFRLELLYVQKLAMRRQVLRLDEEVEKPVDDDGSTVLIDELPEEKDAEEEEVSEEMAAKMNARKLVLQGAIAKIVYTNAVAAISDDVAFRLKFVEIRDLFGSLTASKLSDFILKDCLENFPKSEEVHAAKALRPLLTVEGSAASHSGESSEVDSADVSEAERQAELMVVQNFETSITQLDSVSMKELFAEWIVTRLASSSQTAFLLEYARAKLKEFAFSEASSSSPSLAIKYVDLTHRTDGTNDALMVMRKICDECQPQSSEMWLLQSQLVLHSDYEEETTSRSPSAKRRRTSRGSSKTASASSNPLAAAISVLKTALTKIATEDYDAQFATSATSVNVAQVRKLFEKLVELFGSTHEEVWMQYVRCLSERLALFADATRVQQRALRVWKESPALMQFAFTGL</sequence>
<dbReference type="VEuPathDB" id="FungiDB:PC110_g17983"/>
<dbReference type="InterPro" id="IPR055347">
    <property type="entry name" value="UTP6_N"/>
</dbReference>
<keyword evidence="2" id="KW-0698">rRNA processing</keyword>
<dbReference type="GO" id="GO:0000462">
    <property type="term" value="P:maturation of SSU-rRNA from tricistronic rRNA transcript (SSU-rRNA, 5.8S rRNA, LSU-rRNA)"/>
    <property type="evidence" value="ECO:0007669"/>
    <property type="project" value="InterPro"/>
</dbReference>